<keyword evidence="3" id="KW-1185">Reference proteome</keyword>
<evidence type="ECO:0000259" key="1">
    <source>
        <dbReference type="Pfam" id="PF12697"/>
    </source>
</evidence>
<gene>
    <name evidence="2" type="ORF">SAMN05216219_1311</name>
</gene>
<dbReference type="InterPro" id="IPR000073">
    <property type="entry name" value="AB_hydrolase_1"/>
</dbReference>
<feature type="domain" description="AB hydrolase-1" evidence="1">
    <location>
        <begin position="40"/>
        <end position="245"/>
    </location>
</feature>
<dbReference type="RefSeq" id="WP_090709892.1">
    <property type="nucleotide sequence ID" value="NZ_FOVM01000003.1"/>
</dbReference>
<reference evidence="3" key="1">
    <citation type="submission" date="2016-10" db="EMBL/GenBank/DDBJ databases">
        <authorList>
            <person name="Varghese N."/>
            <person name="Submissions S."/>
        </authorList>
    </citation>
    <scope>NUCLEOTIDE SEQUENCE [LARGE SCALE GENOMIC DNA]</scope>
    <source>
        <strain evidence="3">CGMCC 1.11101</strain>
    </source>
</reference>
<proteinExistence type="predicted"/>
<dbReference type="Gene3D" id="3.40.50.1820">
    <property type="entry name" value="alpha/beta hydrolase"/>
    <property type="match status" value="1"/>
</dbReference>
<sequence>MTGFSTSADGTRIAFQREGNGPAIILVGSANQFRAFDTGTAEVARMLAENGFTAITFDRRGRGESMDTLPFDVDREVDDIRALLDVAGGSAALYGSSSGAVLCLWAAAVLPGATRLVLWEPPLDLESDGSENLAGLEERLAAGDREGAVAFFMRDMPRQWFEGAKNSPAWPTLLSIAHTLAYDAAVLEKAERGATLPGEWGSIAVPTIVLLGEETQPIFPPAADAIVGALPNASQRRIDARNHGWAPEVMAREITEFLTA</sequence>
<protein>
    <submittedName>
        <fullName evidence="2">Pimeloyl-ACP methyl ester carboxylesterase</fullName>
    </submittedName>
</protein>
<organism evidence="2 3">
    <name type="scientific">Mycetocola miduiensis</name>
    <dbReference type="NCBI Taxonomy" id="995034"/>
    <lineage>
        <taxon>Bacteria</taxon>
        <taxon>Bacillati</taxon>
        <taxon>Actinomycetota</taxon>
        <taxon>Actinomycetes</taxon>
        <taxon>Micrococcales</taxon>
        <taxon>Microbacteriaceae</taxon>
        <taxon>Mycetocola</taxon>
    </lineage>
</organism>
<evidence type="ECO:0000313" key="2">
    <source>
        <dbReference type="EMBL" id="SFN59634.1"/>
    </source>
</evidence>
<evidence type="ECO:0000313" key="3">
    <source>
        <dbReference type="Proteomes" id="UP000198867"/>
    </source>
</evidence>
<dbReference type="AlphaFoldDB" id="A0A1I5AAX7"/>
<name>A0A1I5AAX7_9MICO</name>
<dbReference type="STRING" id="995034.SAMN05216219_1311"/>
<dbReference type="EMBL" id="FOVM01000003">
    <property type="protein sequence ID" value="SFN59634.1"/>
    <property type="molecule type" value="Genomic_DNA"/>
</dbReference>
<accession>A0A1I5AAX7</accession>
<dbReference type="OrthoDB" id="63519at2"/>
<dbReference type="GO" id="GO:0003824">
    <property type="term" value="F:catalytic activity"/>
    <property type="evidence" value="ECO:0007669"/>
    <property type="project" value="UniProtKB-ARBA"/>
</dbReference>
<dbReference type="Pfam" id="PF12697">
    <property type="entry name" value="Abhydrolase_6"/>
    <property type="match status" value="1"/>
</dbReference>
<dbReference type="SUPFAM" id="SSF53474">
    <property type="entry name" value="alpha/beta-Hydrolases"/>
    <property type="match status" value="1"/>
</dbReference>
<dbReference type="InterPro" id="IPR029058">
    <property type="entry name" value="AB_hydrolase_fold"/>
</dbReference>
<dbReference type="Proteomes" id="UP000198867">
    <property type="component" value="Unassembled WGS sequence"/>
</dbReference>